<proteinExistence type="predicted"/>
<reference evidence="1" key="1">
    <citation type="journal article" date="2012" name="PLoS ONE">
        <title>Gene sets for utilization of primary and secondary nutrition supplies in the distal gut of endangered iberian lynx.</title>
        <authorList>
            <person name="Alcaide M."/>
            <person name="Messina E."/>
            <person name="Richter M."/>
            <person name="Bargiela R."/>
            <person name="Peplies J."/>
            <person name="Huws S.A."/>
            <person name="Newbold C.J."/>
            <person name="Golyshin P.N."/>
            <person name="Simon M.A."/>
            <person name="Lopez G."/>
            <person name="Yakimov M.M."/>
            <person name="Ferrer M."/>
        </authorList>
    </citation>
    <scope>NUCLEOTIDE SEQUENCE</scope>
</reference>
<dbReference type="EMBL" id="AMCI01001677">
    <property type="protein sequence ID" value="EJX04809.1"/>
    <property type="molecule type" value="Genomic_DNA"/>
</dbReference>
<evidence type="ECO:0000313" key="1">
    <source>
        <dbReference type="EMBL" id="EJX04809.1"/>
    </source>
</evidence>
<dbReference type="AlphaFoldDB" id="J9GD59"/>
<gene>
    <name evidence="1" type="ORF">EVA_07082</name>
</gene>
<name>J9GD59_9ZZZZ</name>
<sequence length="35" mass="3851">MCSTWAETVPVLATLSIATERTPMVIRAFRLVNTA</sequence>
<protein>
    <submittedName>
        <fullName evidence="1">Uncharacterized protein</fullName>
    </submittedName>
</protein>
<accession>J9GD59</accession>
<comment type="caution">
    <text evidence="1">The sequence shown here is derived from an EMBL/GenBank/DDBJ whole genome shotgun (WGS) entry which is preliminary data.</text>
</comment>
<organism evidence="1">
    <name type="scientific">gut metagenome</name>
    <dbReference type="NCBI Taxonomy" id="749906"/>
    <lineage>
        <taxon>unclassified sequences</taxon>
        <taxon>metagenomes</taxon>
        <taxon>organismal metagenomes</taxon>
    </lineage>
</organism>